<dbReference type="Gene3D" id="1.10.1790.10">
    <property type="entry name" value="PRD domain"/>
    <property type="match status" value="1"/>
</dbReference>
<dbReference type="GO" id="GO:0016020">
    <property type="term" value="C:membrane"/>
    <property type="evidence" value="ECO:0007669"/>
    <property type="project" value="InterPro"/>
</dbReference>
<dbReference type="GO" id="GO:0006355">
    <property type="term" value="P:regulation of DNA-templated transcription"/>
    <property type="evidence" value="ECO:0007669"/>
    <property type="project" value="InterPro"/>
</dbReference>
<dbReference type="Pfam" id="PF03610">
    <property type="entry name" value="EIIA-man"/>
    <property type="match status" value="1"/>
</dbReference>
<evidence type="ECO:0000256" key="2">
    <source>
        <dbReference type="ARBA" id="ARBA00022741"/>
    </source>
</evidence>
<evidence type="ECO:0000259" key="4">
    <source>
        <dbReference type="PROSITE" id="PS50045"/>
    </source>
</evidence>
<comment type="caution">
    <text evidence="7">The sequence shown here is derived from an EMBL/GenBank/DDBJ whole genome shotgun (WGS) entry which is preliminary data.</text>
</comment>
<dbReference type="Gene3D" id="3.40.50.300">
    <property type="entry name" value="P-loop containing nucleotide triphosphate hydrolases"/>
    <property type="match status" value="1"/>
</dbReference>
<organism evidence="7 8">
    <name type="scientific">Breznakia blatticola</name>
    <dbReference type="NCBI Taxonomy" id="1754012"/>
    <lineage>
        <taxon>Bacteria</taxon>
        <taxon>Bacillati</taxon>
        <taxon>Bacillota</taxon>
        <taxon>Erysipelotrichia</taxon>
        <taxon>Erysipelotrichales</taxon>
        <taxon>Erysipelotrichaceae</taxon>
        <taxon>Breznakia</taxon>
    </lineage>
</organism>
<dbReference type="SUPFAM" id="SSF63520">
    <property type="entry name" value="PTS-regulatory domain, PRD"/>
    <property type="match status" value="1"/>
</dbReference>
<dbReference type="PROSITE" id="PS50045">
    <property type="entry name" value="SIGMA54_INTERACT_4"/>
    <property type="match status" value="1"/>
</dbReference>
<dbReference type="PANTHER" id="PTHR32071">
    <property type="entry name" value="TRANSCRIPTIONAL REGULATORY PROTEIN"/>
    <property type="match status" value="1"/>
</dbReference>
<dbReference type="InterPro" id="IPR011608">
    <property type="entry name" value="PRD"/>
</dbReference>
<proteinExistence type="predicted"/>
<dbReference type="GO" id="GO:0016740">
    <property type="term" value="F:transferase activity"/>
    <property type="evidence" value="ECO:0007669"/>
    <property type="project" value="UniProtKB-KW"/>
</dbReference>
<dbReference type="InterPro" id="IPR036634">
    <property type="entry name" value="PRD_sf"/>
</dbReference>
<dbReference type="Pfam" id="PF00158">
    <property type="entry name" value="Sigma54_activat"/>
    <property type="match status" value="1"/>
</dbReference>
<dbReference type="SUPFAM" id="SSF53062">
    <property type="entry name" value="PTS system fructose IIA component-like"/>
    <property type="match status" value="1"/>
</dbReference>
<evidence type="ECO:0000313" key="8">
    <source>
        <dbReference type="Proteomes" id="UP000294743"/>
    </source>
</evidence>
<keyword evidence="8" id="KW-1185">Reference proteome</keyword>
<dbReference type="SUPFAM" id="SSF46785">
    <property type="entry name" value="Winged helix' DNA-binding domain"/>
    <property type="match status" value="1"/>
</dbReference>
<dbReference type="Proteomes" id="UP000294743">
    <property type="component" value="Unassembled WGS sequence"/>
</dbReference>
<protein>
    <submittedName>
        <fullName evidence="7">Sigma-54 dependent transcriptional regulator of gfr operon</fullName>
    </submittedName>
</protein>
<feature type="domain" description="Sigma-54 factor interaction" evidence="4">
    <location>
        <begin position="109"/>
        <end position="326"/>
    </location>
</feature>
<evidence type="ECO:0000256" key="3">
    <source>
        <dbReference type="ARBA" id="ARBA00022840"/>
    </source>
</evidence>
<name>A0A4R7ZJS8_9FIRM</name>
<keyword evidence="3" id="KW-0067">ATP-binding</keyword>
<evidence type="ECO:0000259" key="5">
    <source>
        <dbReference type="PROSITE" id="PS51096"/>
    </source>
</evidence>
<dbReference type="OrthoDB" id="9765164at2"/>
<reference evidence="7 8" key="1">
    <citation type="submission" date="2019-03" db="EMBL/GenBank/DDBJ databases">
        <title>Genomic Encyclopedia of Type Strains, Phase IV (KMG-IV): sequencing the most valuable type-strain genomes for metagenomic binning, comparative biology and taxonomic classification.</title>
        <authorList>
            <person name="Goeker M."/>
        </authorList>
    </citation>
    <scope>NUCLEOTIDE SEQUENCE [LARGE SCALE GENOMIC DNA]</scope>
    <source>
        <strain evidence="7 8">DSM 28867</strain>
    </source>
</reference>
<dbReference type="PANTHER" id="PTHR32071:SF38">
    <property type="entry name" value="PSP OPERON TRANSCRIPTIONAL ACTIVATOR"/>
    <property type="match status" value="1"/>
</dbReference>
<sequence length="899" mass="103463">MAQNTKQVILQELKQRTKEFVFTNLISFTANEISEQMNVSRSLASYYLNDAFKEGLIIKINSRPVIFLDKEALEKEYRIKLEQLEFYDLDEFKDYLQTHATIEDAYEDIVGAKRSLSTIIKQINESLVYPPSGLPMIIFGEKGTGKKTLVEKIYRKNMKNAQFSKNTRFIHCELSKNSVAQSRLKLFGNGDQPGEIDKYEEVVLVISRLQFSDQLFQEQLNRIIESKKNTKTRSTIVRLILLSDKNPEDYLEDTLIRNIPVFVRTPSLAEKSIEEKEEMIIAFLKDEAKKIEKQIFLSNACLRALVSGEYEDNFIGLRSTIQLMCARALQDYKDGSNLNVHTYHLPKDVYRTLEITSNENVVMIDVENYSKSDEIEFVFDYFEQILKLFDKQNLIEELSNDAKRVFDLLIEYLSFKHRIQPESIQDIETSLALVLDAIGKHKYINLPVRISNSLAKLLYIDDMYTMSLKEWESKNKSEIEKAIARLKNDFANEYRLMREIAKTIEMNLEIPLNQMLQIMIVIHIHYYNLQAAHRDIFGLIVCHGYSTASSIADAVNTLLSSYVFDAVDMPLDTTVDEIKEIIVERLSDLQKQNKVIVMVDMGSLEKLGKSLNEMINCTVGVINNVSTRLALNVGNEIMQKHEIETILEKVSDDSKASYTIIESKKKDTILFTAEDGVHLAQRMRDLFAVSLPSDIDVDLEVCDYAQLITTGSTYEKFAKSNVLFVTGTSSPNKEVDNFLALEEIISGKHIDLIMQKLNKHLDADGFNTLLRNLRKNFTLQNVVSYLTILNPEILLANVSEAIDILQMQLQQEFNGNILIGIYIHVCCLIERLVTKSEIKERAQLDVFVQEQEDFITRVKDSFQVISKRYNVEMPISEIAYLYDFIQADSLSKHDELLDE</sequence>
<dbReference type="SUPFAM" id="SSF52540">
    <property type="entry name" value="P-loop containing nucleoside triphosphate hydrolases"/>
    <property type="match status" value="1"/>
</dbReference>
<dbReference type="EMBL" id="SODD01000020">
    <property type="protein sequence ID" value="TDW16741.1"/>
    <property type="molecule type" value="Genomic_DNA"/>
</dbReference>
<dbReference type="InterPro" id="IPR036390">
    <property type="entry name" value="WH_DNA-bd_sf"/>
</dbReference>
<gene>
    <name evidence="7" type="ORF">EDD63_12022</name>
</gene>
<dbReference type="PROSITE" id="PS51372">
    <property type="entry name" value="PRD_2"/>
    <property type="match status" value="1"/>
</dbReference>
<evidence type="ECO:0000259" key="6">
    <source>
        <dbReference type="PROSITE" id="PS51372"/>
    </source>
</evidence>
<dbReference type="GO" id="GO:0005524">
    <property type="term" value="F:ATP binding"/>
    <property type="evidence" value="ECO:0007669"/>
    <property type="project" value="UniProtKB-KW"/>
</dbReference>
<keyword evidence="1" id="KW-0808">Transferase</keyword>
<dbReference type="AlphaFoldDB" id="A0A4R7ZJS8"/>
<feature type="domain" description="PTS EIIA type-4" evidence="5">
    <location>
        <begin position="535"/>
        <end position="668"/>
    </location>
</feature>
<dbReference type="InterPro" id="IPR036662">
    <property type="entry name" value="PTS_EIIA_man-typ_sf"/>
</dbReference>
<dbReference type="GO" id="GO:0009401">
    <property type="term" value="P:phosphoenolpyruvate-dependent sugar phosphotransferase system"/>
    <property type="evidence" value="ECO:0007669"/>
    <property type="project" value="InterPro"/>
</dbReference>
<dbReference type="Pfam" id="PF00874">
    <property type="entry name" value="PRD"/>
    <property type="match status" value="1"/>
</dbReference>
<dbReference type="PROSITE" id="PS51096">
    <property type="entry name" value="PTS_EIIA_TYPE_4"/>
    <property type="match status" value="1"/>
</dbReference>
<keyword evidence="2" id="KW-0547">Nucleotide-binding</keyword>
<dbReference type="RefSeq" id="WP_134169692.1">
    <property type="nucleotide sequence ID" value="NZ_SODD01000020.1"/>
</dbReference>
<dbReference type="InterPro" id="IPR027417">
    <property type="entry name" value="P-loop_NTPase"/>
</dbReference>
<accession>A0A4R7ZJS8</accession>
<evidence type="ECO:0000256" key="1">
    <source>
        <dbReference type="ARBA" id="ARBA00022679"/>
    </source>
</evidence>
<dbReference type="Gene3D" id="3.40.50.510">
    <property type="entry name" value="Phosphotransferase system, mannose-type IIA component"/>
    <property type="match status" value="1"/>
</dbReference>
<dbReference type="InterPro" id="IPR004701">
    <property type="entry name" value="PTS_EIIA_man-typ"/>
</dbReference>
<feature type="domain" description="PRD" evidence="6">
    <location>
        <begin position="789"/>
        <end position="895"/>
    </location>
</feature>
<dbReference type="InterPro" id="IPR002078">
    <property type="entry name" value="Sigma_54_int"/>
</dbReference>
<evidence type="ECO:0000313" key="7">
    <source>
        <dbReference type="EMBL" id="TDW16741.1"/>
    </source>
</evidence>